<dbReference type="Gene3D" id="3.40.50.150">
    <property type="entry name" value="Vaccinia Virus protein VP39"/>
    <property type="match status" value="1"/>
</dbReference>
<dbReference type="EMBL" id="BMYR01000007">
    <property type="protein sequence ID" value="GGW63362.1"/>
    <property type="molecule type" value="Genomic_DNA"/>
</dbReference>
<dbReference type="InterPro" id="IPR029063">
    <property type="entry name" value="SAM-dependent_MTases_sf"/>
</dbReference>
<name>A0ABQ2WMX1_9ALTE</name>
<dbReference type="PANTHER" id="PTHR40036:SF1">
    <property type="entry name" value="MACROCIN O-METHYLTRANSFERASE"/>
    <property type="match status" value="1"/>
</dbReference>
<dbReference type="InterPro" id="IPR008884">
    <property type="entry name" value="TylF_MeTrfase"/>
</dbReference>
<evidence type="ECO:0008006" key="4">
    <source>
        <dbReference type="Google" id="ProtNLM"/>
    </source>
</evidence>
<dbReference type="PANTHER" id="PTHR40036">
    <property type="entry name" value="MACROCIN O-METHYLTRANSFERASE"/>
    <property type="match status" value="1"/>
</dbReference>
<sequence length="240" mass="27165">MNETYELFKQIKHPTDVSDYWHVFNMQNALNVMYWDHFFKITQGLEGDIIEFGVGRGRSLLTILSLATYYNNVNNTSKKIFALDSFEGFPEPTKEDESPRAPKKGEWASSPNKQFNYSPESLNIIIKNAAIPANTLQNLHVIKGFFSDTISKISSSKISILHLDGDLYQSVKTPLVGLADRIVPGGIVVIDDYLLQDANQSSEPFPGARTAVEEFLRQRNDFQLRESIRGTPYLVKAEIK</sequence>
<gene>
    <name evidence="2" type="ORF">GCM10008111_19260</name>
</gene>
<evidence type="ECO:0000313" key="3">
    <source>
        <dbReference type="Proteomes" id="UP000634667"/>
    </source>
</evidence>
<proteinExistence type="predicted"/>
<protein>
    <recommendedName>
        <fullName evidence="4">Methyltransferase</fullName>
    </recommendedName>
</protein>
<evidence type="ECO:0000313" key="2">
    <source>
        <dbReference type="EMBL" id="GGW63362.1"/>
    </source>
</evidence>
<accession>A0ABQ2WMX1</accession>
<dbReference type="Pfam" id="PF05711">
    <property type="entry name" value="TylF"/>
    <property type="match status" value="1"/>
</dbReference>
<evidence type="ECO:0000256" key="1">
    <source>
        <dbReference type="SAM" id="MobiDB-lite"/>
    </source>
</evidence>
<dbReference type="RefSeq" id="WP_189482936.1">
    <property type="nucleotide sequence ID" value="NZ_BMYR01000007.1"/>
</dbReference>
<dbReference type="SUPFAM" id="SSF53335">
    <property type="entry name" value="S-adenosyl-L-methionine-dependent methyltransferases"/>
    <property type="match status" value="1"/>
</dbReference>
<dbReference type="Proteomes" id="UP000634667">
    <property type="component" value="Unassembled WGS sequence"/>
</dbReference>
<feature type="region of interest" description="Disordered" evidence="1">
    <location>
        <begin position="90"/>
        <end position="112"/>
    </location>
</feature>
<comment type="caution">
    <text evidence="2">The sequence shown here is derived from an EMBL/GenBank/DDBJ whole genome shotgun (WGS) entry which is preliminary data.</text>
</comment>
<reference evidence="3" key="1">
    <citation type="journal article" date="2019" name="Int. J. Syst. Evol. Microbiol.">
        <title>The Global Catalogue of Microorganisms (GCM) 10K type strain sequencing project: providing services to taxonomists for standard genome sequencing and annotation.</title>
        <authorList>
            <consortium name="The Broad Institute Genomics Platform"/>
            <consortium name="The Broad Institute Genome Sequencing Center for Infectious Disease"/>
            <person name="Wu L."/>
            <person name="Ma J."/>
        </authorList>
    </citation>
    <scope>NUCLEOTIDE SEQUENCE [LARGE SCALE GENOMIC DNA]</scope>
    <source>
        <strain evidence="3">KCTC 23723</strain>
    </source>
</reference>
<organism evidence="2 3">
    <name type="scientific">Alishewanella tabrizica</name>
    <dbReference type="NCBI Taxonomy" id="671278"/>
    <lineage>
        <taxon>Bacteria</taxon>
        <taxon>Pseudomonadati</taxon>
        <taxon>Pseudomonadota</taxon>
        <taxon>Gammaproteobacteria</taxon>
        <taxon>Alteromonadales</taxon>
        <taxon>Alteromonadaceae</taxon>
        <taxon>Alishewanella</taxon>
    </lineage>
</organism>
<keyword evidence="3" id="KW-1185">Reference proteome</keyword>
<feature type="compositionally biased region" description="Basic and acidic residues" evidence="1">
    <location>
        <begin position="92"/>
        <end position="106"/>
    </location>
</feature>